<comment type="caution">
    <text evidence="1">The sequence shown here is derived from an EMBL/GenBank/DDBJ whole genome shotgun (WGS) entry which is preliminary data.</text>
</comment>
<keyword evidence="2" id="KW-1185">Reference proteome</keyword>
<accession>A0ABU5F3R4</accession>
<proteinExistence type="predicted"/>
<organism evidence="1 2">
    <name type="scientific">Gemmata algarum</name>
    <dbReference type="NCBI Taxonomy" id="2975278"/>
    <lineage>
        <taxon>Bacteria</taxon>
        <taxon>Pseudomonadati</taxon>
        <taxon>Planctomycetota</taxon>
        <taxon>Planctomycetia</taxon>
        <taxon>Gemmatales</taxon>
        <taxon>Gemmataceae</taxon>
        <taxon>Gemmata</taxon>
    </lineage>
</organism>
<sequence>MNPFPEWLAEVAADAITVHADAPLAEARSNQWSFGLDAGQRAVVTAADVEGFIRAVAVARGRWLAAREMGPMQFYCWHDAQIGQLRFSLVSAGGVRSVFGAPIEPVSVLRAVVHEFLGAAAPGDPLRVWVLTVP</sequence>
<name>A0ABU5F3R4_9BACT</name>
<protein>
    <submittedName>
        <fullName evidence="1">Uncharacterized protein</fullName>
    </submittedName>
</protein>
<gene>
    <name evidence="1" type="ORF">R5W23_003683</name>
</gene>
<dbReference type="EMBL" id="JAXBLV010000210">
    <property type="protein sequence ID" value="MDY3562221.1"/>
    <property type="molecule type" value="Genomic_DNA"/>
</dbReference>
<evidence type="ECO:0000313" key="1">
    <source>
        <dbReference type="EMBL" id="MDY3562221.1"/>
    </source>
</evidence>
<dbReference type="RefSeq" id="WP_320688548.1">
    <property type="nucleotide sequence ID" value="NZ_JAXBLV010000210.1"/>
</dbReference>
<dbReference type="Proteomes" id="UP001272242">
    <property type="component" value="Unassembled WGS sequence"/>
</dbReference>
<reference evidence="2" key="1">
    <citation type="journal article" date="2023" name="Mar. Drugs">
        <title>Gemmata algarum, a Novel Planctomycete Isolated from an Algal Mat, Displays Antimicrobial Activity.</title>
        <authorList>
            <person name="Kumar G."/>
            <person name="Kallscheuer N."/>
            <person name="Kashif M."/>
            <person name="Ahamad S."/>
            <person name="Jagadeeshwari U."/>
            <person name="Pannikurungottu S."/>
            <person name="Haufschild T."/>
            <person name="Kabuu M."/>
            <person name="Sasikala C."/>
            <person name="Jogler C."/>
            <person name="Ramana C."/>
        </authorList>
    </citation>
    <scope>NUCLEOTIDE SEQUENCE [LARGE SCALE GENOMIC DNA]</scope>
    <source>
        <strain evidence="2">JC673</strain>
    </source>
</reference>
<evidence type="ECO:0000313" key="2">
    <source>
        <dbReference type="Proteomes" id="UP001272242"/>
    </source>
</evidence>